<evidence type="ECO:0008006" key="4">
    <source>
        <dbReference type="Google" id="ProtNLM"/>
    </source>
</evidence>
<keyword evidence="3" id="KW-1185">Reference proteome</keyword>
<accession>A0ABR9W3M1</accession>
<feature type="compositionally biased region" description="Low complexity" evidence="1">
    <location>
        <begin position="217"/>
        <end position="242"/>
    </location>
</feature>
<evidence type="ECO:0000256" key="1">
    <source>
        <dbReference type="SAM" id="MobiDB-lite"/>
    </source>
</evidence>
<sequence length="295" mass="30569">MTSPVPPSSLSWPTGAAVLPVSQVRPVLERLESLARTNPRDLTWIPGLAQEDGEISADPPPALEQIVDEFGGIAVHGRRDLDLLIDERGDIGPYTMLGEATSYYPLYEGSDVAVVLTLDEDGAPGAVYGIGEDLALRLAARDLPSYLQRYADALEAAVSGIDARLRELYDEDALDDEELRADVGEQLLDAQLYAAILGMGEQDDAAAVPLRPLGGDAAADPLPAGGPAADGSGAADGHPGSASENAPAGAVAVADLRGAAPGAMVDVMDADLPGDPLGQQVEWRDGGLLVYVVAE</sequence>
<organism evidence="2 3">
    <name type="scientific">Brachybacterium epidermidis</name>
    <dbReference type="NCBI Taxonomy" id="2781983"/>
    <lineage>
        <taxon>Bacteria</taxon>
        <taxon>Bacillati</taxon>
        <taxon>Actinomycetota</taxon>
        <taxon>Actinomycetes</taxon>
        <taxon>Micrococcales</taxon>
        <taxon>Dermabacteraceae</taxon>
        <taxon>Brachybacterium</taxon>
    </lineage>
</organism>
<dbReference type="RefSeq" id="WP_193865646.1">
    <property type="nucleotide sequence ID" value="NZ_JADEYR010000005.1"/>
</dbReference>
<gene>
    <name evidence="2" type="ORF">IOE58_06780</name>
</gene>
<evidence type="ECO:0000313" key="3">
    <source>
        <dbReference type="Proteomes" id="UP000644727"/>
    </source>
</evidence>
<protein>
    <recommendedName>
        <fullName evidence="4">SUKH-4 immunity protein of toxin-antitoxin system</fullName>
    </recommendedName>
</protein>
<dbReference type="EMBL" id="JADEYR010000005">
    <property type="protein sequence ID" value="MBE9403903.1"/>
    <property type="molecule type" value="Genomic_DNA"/>
</dbReference>
<name>A0ABR9W3M1_9MICO</name>
<feature type="region of interest" description="Disordered" evidence="1">
    <location>
        <begin position="217"/>
        <end position="247"/>
    </location>
</feature>
<dbReference type="Proteomes" id="UP000644727">
    <property type="component" value="Unassembled WGS sequence"/>
</dbReference>
<evidence type="ECO:0000313" key="2">
    <source>
        <dbReference type="EMBL" id="MBE9403903.1"/>
    </source>
</evidence>
<comment type="caution">
    <text evidence="2">The sequence shown here is derived from an EMBL/GenBank/DDBJ whole genome shotgun (WGS) entry which is preliminary data.</text>
</comment>
<proteinExistence type="predicted"/>
<reference evidence="2 3" key="1">
    <citation type="submission" date="2020-10" db="EMBL/GenBank/DDBJ databases">
        <title>Draft genome and description of Brachybacterium epidermidis sp nov.</title>
        <authorList>
            <person name="Boxberger M."/>
            <person name="La Scola B."/>
        </authorList>
    </citation>
    <scope>NUCLEOTIDE SEQUENCE [LARGE SCALE GENOMIC DNA]</scope>
    <source>
        <strain evidence="2 3">Marseille-Q2903</strain>
    </source>
</reference>